<evidence type="ECO:0000256" key="5">
    <source>
        <dbReference type="ARBA" id="ARBA00022989"/>
    </source>
</evidence>
<evidence type="ECO:0000313" key="8">
    <source>
        <dbReference type="EMBL" id="MEZ8194805.1"/>
    </source>
</evidence>
<dbReference type="CDD" id="cd10433">
    <property type="entry name" value="YccA_like"/>
    <property type="match status" value="1"/>
</dbReference>
<organism evidence="8 9">
    <name type="scientific">Vibrio cortegadensis</name>
    <dbReference type="NCBI Taxonomy" id="1328770"/>
    <lineage>
        <taxon>Bacteria</taxon>
        <taxon>Pseudomonadati</taxon>
        <taxon>Pseudomonadota</taxon>
        <taxon>Gammaproteobacteria</taxon>
        <taxon>Vibrionales</taxon>
        <taxon>Vibrionaceae</taxon>
        <taxon>Vibrio</taxon>
    </lineage>
</organism>
<evidence type="ECO:0000256" key="7">
    <source>
        <dbReference type="RuleBase" id="RU004379"/>
    </source>
</evidence>
<gene>
    <name evidence="8" type="ORF">ACED38_07880</name>
</gene>
<keyword evidence="5 7" id="KW-1133">Transmembrane helix</keyword>
<evidence type="ECO:0000256" key="2">
    <source>
        <dbReference type="ARBA" id="ARBA00010350"/>
    </source>
</evidence>
<proteinExistence type="inferred from homology"/>
<evidence type="ECO:0000256" key="4">
    <source>
        <dbReference type="ARBA" id="ARBA00022692"/>
    </source>
</evidence>
<comment type="subcellular location">
    <subcellularLocation>
        <location evidence="1">Cell membrane</location>
        <topology evidence="1">Multi-pass membrane protein</topology>
    </subcellularLocation>
</comment>
<feature type="transmembrane region" description="Helical" evidence="7">
    <location>
        <begin position="51"/>
        <end position="68"/>
    </location>
</feature>
<keyword evidence="4 7" id="KW-0812">Transmembrane</keyword>
<dbReference type="PANTHER" id="PTHR23291">
    <property type="entry name" value="BAX INHIBITOR-RELATED"/>
    <property type="match status" value="1"/>
</dbReference>
<evidence type="ECO:0000256" key="6">
    <source>
        <dbReference type="ARBA" id="ARBA00023136"/>
    </source>
</evidence>
<dbReference type="Pfam" id="PF01027">
    <property type="entry name" value="Bax1-I"/>
    <property type="match status" value="1"/>
</dbReference>
<feature type="transmembrane region" description="Helical" evidence="7">
    <location>
        <begin position="75"/>
        <end position="96"/>
    </location>
</feature>
<feature type="transmembrane region" description="Helical" evidence="7">
    <location>
        <begin position="164"/>
        <end position="181"/>
    </location>
</feature>
<evidence type="ECO:0000256" key="3">
    <source>
        <dbReference type="ARBA" id="ARBA00022475"/>
    </source>
</evidence>
<reference evidence="8 9" key="1">
    <citation type="submission" date="2024-06" db="EMBL/GenBank/DDBJ databases">
        <authorList>
            <person name="Steensen K."/>
            <person name="Seneca J."/>
            <person name="Bartlau N."/>
            <person name="Yu A.X."/>
            <person name="Polz M.F."/>
        </authorList>
    </citation>
    <scope>NUCLEOTIDE SEQUENCE [LARGE SCALE GENOMIC DNA]</scope>
    <source>
        <strain evidence="8 9">FF146</strain>
    </source>
</reference>
<protein>
    <submittedName>
        <fullName evidence="8">Bax inhibitor-1/YccA family protein</fullName>
    </submittedName>
</protein>
<keyword evidence="3" id="KW-1003">Cell membrane</keyword>
<dbReference type="PANTHER" id="PTHR23291:SF115">
    <property type="entry name" value="MODULATOR OF FTSH PROTEASE YCCA"/>
    <property type="match status" value="1"/>
</dbReference>
<feature type="transmembrane region" description="Helical" evidence="7">
    <location>
        <begin position="26"/>
        <end position="45"/>
    </location>
</feature>
<evidence type="ECO:0000313" key="9">
    <source>
        <dbReference type="Proteomes" id="UP001569153"/>
    </source>
</evidence>
<feature type="transmembrane region" description="Helical" evidence="7">
    <location>
        <begin position="201"/>
        <end position="219"/>
    </location>
</feature>
<evidence type="ECO:0000256" key="1">
    <source>
        <dbReference type="ARBA" id="ARBA00004651"/>
    </source>
</evidence>
<keyword evidence="6 7" id="KW-0472">Membrane</keyword>
<dbReference type="Proteomes" id="UP001569153">
    <property type="component" value="Unassembled WGS sequence"/>
</dbReference>
<sequence>MNSPMVSRSSSVESTLETNKVLKNTYFLLSMTLITSAIAAVATMAMQMSSMMALVMQVAAIGILFFVMPKAVNSSAGIVWTFVFTTLMGGALGPMLNHYAAIPNGPNLIAQALGLTGLVFLSLSAYTITTKKDFSFMRSFLIAGLIVVIAAGLINIFVGSTMAQLAISSISAMVFSGFILFDTSRIVRGEETNYINATISMYLNILNLFISLLSILGITNND</sequence>
<comment type="caution">
    <text evidence="8">The sequence shown here is derived from an EMBL/GenBank/DDBJ whole genome shotgun (WGS) entry which is preliminary data.</text>
</comment>
<dbReference type="InterPro" id="IPR006214">
    <property type="entry name" value="Bax_inhibitor_1-related"/>
</dbReference>
<comment type="similarity">
    <text evidence="2 7">Belongs to the BI1 family.</text>
</comment>
<name>A0ABV4M5L2_9VIBR</name>
<keyword evidence="9" id="KW-1185">Reference proteome</keyword>
<dbReference type="EMBL" id="JBGOOT010000004">
    <property type="protein sequence ID" value="MEZ8194805.1"/>
    <property type="molecule type" value="Genomic_DNA"/>
</dbReference>
<feature type="transmembrane region" description="Helical" evidence="7">
    <location>
        <begin position="140"/>
        <end position="158"/>
    </location>
</feature>
<dbReference type="RefSeq" id="WP_371730163.1">
    <property type="nucleotide sequence ID" value="NZ_JBGOOT010000004.1"/>
</dbReference>
<accession>A0ABV4M5L2</accession>
<feature type="transmembrane region" description="Helical" evidence="7">
    <location>
        <begin position="108"/>
        <end position="128"/>
    </location>
</feature>